<dbReference type="PROSITE" id="PS50932">
    <property type="entry name" value="HTH_LACI_2"/>
    <property type="match status" value="1"/>
</dbReference>
<dbReference type="CDD" id="cd06267">
    <property type="entry name" value="PBP1_LacI_sugar_binding-like"/>
    <property type="match status" value="1"/>
</dbReference>
<gene>
    <name evidence="5" type="primary">degA_2</name>
    <name evidence="5" type="ORF">ERS852569_03219</name>
</gene>
<dbReference type="SMART" id="SM00354">
    <property type="entry name" value="HTH_LACI"/>
    <property type="match status" value="1"/>
</dbReference>
<dbReference type="InterPro" id="IPR046335">
    <property type="entry name" value="LacI/GalR-like_sensor"/>
</dbReference>
<dbReference type="Pfam" id="PF00356">
    <property type="entry name" value="LacI"/>
    <property type="match status" value="1"/>
</dbReference>
<name>A0A174VQ63_9FIRM</name>
<dbReference type="Proteomes" id="UP000095762">
    <property type="component" value="Unassembled WGS sequence"/>
</dbReference>
<dbReference type="Gene3D" id="3.40.50.2300">
    <property type="match status" value="2"/>
</dbReference>
<dbReference type="EMBL" id="CZBP01000032">
    <property type="protein sequence ID" value="CUQ34025.1"/>
    <property type="molecule type" value="Genomic_DNA"/>
</dbReference>
<protein>
    <submittedName>
        <fullName evidence="5">Degradation activator</fullName>
    </submittedName>
</protein>
<evidence type="ECO:0000256" key="1">
    <source>
        <dbReference type="ARBA" id="ARBA00023015"/>
    </source>
</evidence>
<dbReference type="GO" id="GO:0003700">
    <property type="term" value="F:DNA-binding transcription factor activity"/>
    <property type="evidence" value="ECO:0007669"/>
    <property type="project" value="TreeGrafter"/>
</dbReference>
<keyword evidence="1" id="KW-0805">Transcription regulation</keyword>
<dbReference type="Gene3D" id="1.10.260.40">
    <property type="entry name" value="lambda repressor-like DNA-binding domains"/>
    <property type="match status" value="1"/>
</dbReference>
<dbReference type="InterPro" id="IPR028082">
    <property type="entry name" value="Peripla_BP_I"/>
</dbReference>
<dbReference type="CDD" id="cd01392">
    <property type="entry name" value="HTH_LacI"/>
    <property type="match status" value="1"/>
</dbReference>
<dbReference type="Pfam" id="PF13377">
    <property type="entry name" value="Peripla_BP_3"/>
    <property type="match status" value="1"/>
</dbReference>
<sequence length="363" mass="41704">MGYALNLCKFHIYNVPYNHNIAEEGMEMTQNRIRIVDVADALGLSTATVSNVIHGKTEKISDETVKRVQQELERSGYIPNMAGILLARNNSRIIGVVVNDHEKYEGRVLEDGFVMSSLNALSHEVNEKGYFLMIKTTSDIREIPVFASMWNMDGLILIGFCEADYESLRNQMRISFVVYDGYFEKCSKVVNLVINHYDGGYQAGKYLKELGHKKALCLADNFICMDKERIEGFRKAFEHGETYRWEIPKTEKERMRFYEDNYMQLLKSNVTAVFAVSDFYALEFMKFLQGKNIRIPEDIQIIGFDDNMASRESNPSLTTIHQEANLRAKAAIECLEAMRDGAEYKTEIVLPVDLIQRESTRKL</sequence>
<dbReference type="SUPFAM" id="SSF53822">
    <property type="entry name" value="Periplasmic binding protein-like I"/>
    <property type="match status" value="1"/>
</dbReference>
<evidence type="ECO:0000259" key="4">
    <source>
        <dbReference type="PROSITE" id="PS50932"/>
    </source>
</evidence>
<evidence type="ECO:0000313" key="5">
    <source>
        <dbReference type="EMBL" id="CUQ34025.1"/>
    </source>
</evidence>
<evidence type="ECO:0000256" key="3">
    <source>
        <dbReference type="ARBA" id="ARBA00023163"/>
    </source>
</evidence>
<organism evidence="5 6">
    <name type="scientific">Blautia obeum</name>
    <dbReference type="NCBI Taxonomy" id="40520"/>
    <lineage>
        <taxon>Bacteria</taxon>
        <taxon>Bacillati</taxon>
        <taxon>Bacillota</taxon>
        <taxon>Clostridia</taxon>
        <taxon>Lachnospirales</taxon>
        <taxon>Lachnospiraceae</taxon>
        <taxon>Blautia</taxon>
    </lineage>
</organism>
<keyword evidence="2" id="KW-0238">DNA-binding</keyword>
<evidence type="ECO:0000256" key="2">
    <source>
        <dbReference type="ARBA" id="ARBA00023125"/>
    </source>
</evidence>
<dbReference type="AlphaFoldDB" id="A0A174VQ63"/>
<dbReference type="InterPro" id="IPR000843">
    <property type="entry name" value="HTH_LacI"/>
</dbReference>
<dbReference type="SUPFAM" id="SSF47413">
    <property type="entry name" value="lambda repressor-like DNA-binding domains"/>
    <property type="match status" value="1"/>
</dbReference>
<proteinExistence type="predicted"/>
<keyword evidence="3" id="KW-0804">Transcription</keyword>
<evidence type="ECO:0000313" key="6">
    <source>
        <dbReference type="Proteomes" id="UP000095762"/>
    </source>
</evidence>
<feature type="domain" description="HTH lacI-type" evidence="4">
    <location>
        <begin position="33"/>
        <end position="88"/>
    </location>
</feature>
<reference evidence="5 6" key="1">
    <citation type="submission" date="2015-09" db="EMBL/GenBank/DDBJ databases">
        <authorList>
            <consortium name="Pathogen Informatics"/>
        </authorList>
    </citation>
    <scope>NUCLEOTIDE SEQUENCE [LARGE SCALE GENOMIC DNA]</scope>
    <source>
        <strain evidence="5 6">2789STDY5834957</strain>
    </source>
</reference>
<dbReference type="PANTHER" id="PTHR30146:SF24">
    <property type="entry name" value="XYLOSE OPERON REGULATORY PROTEIN"/>
    <property type="match status" value="1"/>
</dbReference>
<dbReference type="GO" id="GO:0000976">
    <property type="term" value="F:transcription cis-regulatory region binding"/>
    <property type="evidence" value="ECO:0007669"/>
    <property type="project" value="TreeGrafter"/>
</dbReference>
<dbReference type="InterPro" id="IPR010982">
    <property type="entry name" value="Lambda_DNA-bd_dom_sf"/>
</dbReference>
<accession>A0A174VQ63</accession>
<dbReference type="PANTHER" id="PTHR30146">
    <property type="entry name" value="LACI-RELATED TRANSCRIPTIONAL REPRESSOR"/>
    <property type="match status" value="1"/>
</dbReference>